<feature type="compositionally biased region" description="Basic and acidic residues" evidence="1">
    <location>
        <begin position="211"/>
        <end position="220"/>
    </location>
</feature>
<name>A0ABM5KG99_DIAVI</name>
<evidence type="ECO:0000256" key="1">
    <source>
        <dbReference type="SAM" id="MobiDB-lite"/>
    </source>
</evidence>
<protein>
    <submittedName>
        <fullName evidence="2">Uncharacterized protein</fullName>
    </submittedName>
</protein>
<dbReference type="RefSeq" id="XP_050509215.1">
    <property type="nucleotide sequence ID" value="XM_050653258.1"/>
</dbReference>
<dbReference type="EnsemblMetazoa" id="XM_050653258.1">
    <property type="protein sequence ID" value="XP_050509215.1"/>
    <property type="gene ID" value="LOC114332565"/>
</dbReference>
<dbReference type="GeneID" id="114332565"/>
<dbReference type="Proteomes" id="UP001652700">
    <property type="component" value="Unplaced"/>
</dbReference>
<feature type="compositionally biased region" description="Low complexity" evidence="1">
    <location>
        <begin position="221"/>
        <end position="230"/>
    </location>
</feature>
<evidence type="ECO:0000313" key="3">
    <source>
        <dbReference type="Proteomes" id="UP001652700"/>
    </source>
</evidence>
<evidence type="ECO:0000313" key="2">
    <source>
        <dbReference type="EnsemblMetazoa" id="XP_050509215.1"/>
    </source>
</evidence>
<reference evidence="2" key="1">
    <citation type="submission" date="2025-05" db="UniProtKB">
        <authorList>
            <consortium name="EnsemblMetazoa"/>
        </authorList>
    </citation>
    <scope>IDENTIFICATION</scope>
</reference>
<organism evidence="2 3">
    <name type="scientific">Diabrotica virgifera virgifera</name>
    <name type="common">western corn rootworm</name>
    <dbReference type="NCBI Taxonomy" id="50390"/>
    <lineage>
        <taxon>Eukaryota</taxon>
        <taxon>Metazoa</taxon>
        <taxon>Ecdysozoa</taxon>
        <taxon>Arthropoda</taxon>
        <taxon>Hexapoda</taxon>
        <taxon>Insecta</taxon>
        <taxon>Pterygota</taxon>
        <taxon>Neoptera</taxon>
        <taxon>Endopterygota</taxon>
        <taxon>Coleoptera</taxon>
        <taxon>Polyphaga</taxon>
        <taxon>Cucujiformia</taxon>
        <taxon>Chrysomeloidea</taxon>
        <taxon>Chrysomelidae</taxon>
        <taxon>Galerucinae</taxon>
        <taxon>Diabroticina</taxon>
        <taxon>Diabroticites</taxon>
        <taxon>Diabrotica</taxon>
    </lineage>
</organism>
<sequence length="245" mass="29160">MEDDDITSDEEQRVRERIRKEAVNNRGKITCRTRIDTLSSPGKRAILDLYQKHAYHFPRERVELIKQRLQELYAMTPEETERYFEEMRQQLQKKAMRDKLKKALKKRYMKEKRREKQAAAYCFVDQLFRSAMNFAVKNPVPPLVSIRLRHLSDIILEQLCDLRNISRPSRDEPDQQGAFMITVADWFAIAVEHVYYLVQLKKNQELEEIEKQKEMERGEKSSSSATKSSSLLMTVEPFEHEELFE</sequence>
<proteinExistence type="predicted"/>
<keyword evidence="3" id="KW-1185">Reference proteome</keyword>
<feature type="region of interest" description="Disordered" evidence="1">
    <location>
        <begin position="211"/>
        <end position="245"/>
    </location>
</feature>
<accession>A0ABM5KG99</accession>